<dbReference type="EMBL" id="MJFZ01001451">
    <property type="protein sequence ID" value="RAW22042.1"/>
    <property type="molecule type" value="Genomic_DNA"/>
</dbReference>
<dbReference type="EMBL" id="MJFZ01000276">
    <property type="protein sequence ID" value="RAW32454.1"/>
    <property type="molecule type" value="Genomic_DNA"/>
</dbReference>
<feature type="compositionally biased region" description="Acidic residues" evidence="1">
    <location>
        <begin position="73"/>
        <end position="88"/>
    </location>
</feature>
<organism evidence="2 5">
    <name type="scientific">Phytophthora cactorum</name>
    <dbReference type="NCBI Taxonomy" id="29920"/>
    <lineage>
        <taxon>Eukaryota</taxon>
        <taxon>Sar</taxon>
        <taxon>Stramenopiles</taxon>
        <taxon>Oomycota</taxon>
        <taxon>Peronosporomycetes</taxon>
        <taxon>Peronosporales</taxon>
        <taxon>Peronosporaceae</taxon>
        <taxon>Phytophthora</taxon>
    </lineage>
</organism>
<dbReference type="VEuPathDB" id="FungiDB:PC110_g22100"/>
<sequence length="222" mass="24502">MRRRERANVVVLSSEEKYCYAKAAFDPVIDYLAGLSSPAFYAALQSWREIVRNGMKQSGVCSTDATAGPDENSGSDDVVDDESDSDAVSEIEPADLIDTMRMIREMEQHDHNRSVAGAESRHAPDGNQQHSVDVKPNSHSSDRSSFTAMKTLTQTWEPKPYPLTTESASPKQASLLTKAAVKPNNLLTKASAKQNNPLTKAIAHLKKKTIKINYSSSKERQY</sequence>
<feature type="region of interest" description="Disordered" evidence="1">
    <location>
        <begin position="59"/>
        <end position="88"/>
    </location>
</feature>
<dbReference type="VEuPathDB" id="FungiDB:PC110_g21515"/>
<feature type="compositionally biased region" description="Basic and acidic residues" evidence="1">
    <location>
        <begin position="110"/>
        <end position="124"/>
    </location>
</feature>
<dbReference type="EMBL" id="MJFZ01001754">
    <property type="protein sequence ID" value="RAW21456.1"/>
    <property type="molecule type" value="Genomic_DNA"/>
</dbReference>
<comment type="caution">
    <text evidence="2">The sequence shown here is derived from an EMBL/GenBank/DDBJ whole genome shotgun (WGS) entry which is preliminary data.</text>
</comment>
<dbReference type="Proteomes" id="UP000251314">
    <property type="component" value="Unassembled WGS sequence"/>
</dbReference>
<evidence type="ECO:0000313" key="4">
    <source>
        <dbReference type="EMBL" id="RAW32454.1"/>
    </source>
</evidence>
<evidence type="ECO:0000313" key="3">
    <source>
        <dbReference type="EMBL" id="RAW22042.1"/>
    </source>
</evidence>
<keyword evidence="5" id="KW-1185">Reference proteome</keyword>
<protein>
    <submittedName>
        <fullName evidence="2">Uncharacterized protein</fullName>
    </submittedName>
</protein>
<proteinExistence type="predicted"/>
<evidence type="ECO:0000256" key="1">
    <source>
        <dbReference type="SAM" id="MobiDB-lite"/>
    </source>
</evidence>
<dbReference type="AlphaFoldDB" id="A0A329RCA4"/>
<evidence type="ECO:0000313" key="5">
    <source>
        <dbReference type="Proteomes" id="UP000251314"/>
    </source>
</evidence>
<feature type="compositionally biased region" description="Polar residues" evidence="1">
    <location>
        <begin position="126"/>
        <end position="145"/>
    </location>
</feature>
<dbReference type="VEuPathDB" id="FungiDB:PC110_g11189"/>
<dbReference type="OrthoDB" id="129164at2759"/>
<name>A0A329RCA4_9STRA</name>
<reference evidence="2 5" key="1">
    <citation type="submission" date="2018-01" db="EMBL/GenBank/DDBJ databases">
        <title>Draft genome of the strawberry crown rot pathogen Phytophthora cactorum.</title>
        <authorList>
            <person name="Armitage A.D."/>
            <person name="Lysoe E."/>
            <person name="Nellist C.F."/>
            <person name="Harrison R.J."/>
            <person name="Brurberg M.B."/>
        </authorList>
    </citation>
    <scope>NUCLEOTIDE SEQUENCE [LARGE SCALE GENOMIC DNA]</scope>
    <source>
        <strain evidence="2 5">10300</strain>
    </source>
</reference>
<gene>
    <name evidence="4" type="ORF">PC110_g11189</name>
    <name evidence="3" type="ORF">PC110_g21515</name>
    <name evidence="2" type="ORF">PC110_g22100</name>
</gene>
<accession>A0A329RCA4</accession>
<evidence type="ECO:0000313" key="2">
    <source>
        <dbReference type="EMBL" id="RAW21456.1"/>
    </source>
</evidence>
<feature type="region of interest" description="Disordered" evidence="1">
    <location>
        <begin position="110"/>
        <end position="145"/>
    </location>
</feature>